<dbReference type="RefSeq" id="WP_253057697.1">
    <property type="nucleotide sequence ID" value="NZ_JAMXWM010000001.1"/>
</dbReference>
<gene>
    <name evidence="1" type="ORF">ACFSUE_10945</name>
</gene>
<evidence type="ECO:0000313" key="2">
    <source>
        <dbReference type="Proteomes" id="UP001597399"/>
    </source>
</evidence>
<accession>A0ABW5S4Y1</accession>
<dbReference type="EMBL" id="JBHUMQ010000026">
    <property type="protein sequence ID" value="MFD2694139.1"/>
    <property type="molecule type" value="Genomic_DNA"/>
</dbReference>
<evidence type="ECO:0000313" key="1">
    <source>
        <dbReference type="EMBL" id="MFD2694139.1"/>
    </source>
</evidence>
<dbReference type="InterPro" id="IPR027417">
    <property type="entry name" value="P-loop_NTPase"/>
</dbReference>
<protein>
    <submittedName>
        <fullName evidence="1">Aldolase</fullName>
    </submittedName>
</protein>
<dbReference type="Gene3D" id="3.40.50.300">
    <property type="entry name" value="P-loop containing nucleotide triphosphate hydrolases"/>
    <property type="match status" value="1"/>
</dbReference>
<comment type="caution">
    <text evidence="1">The sequence shown here is derived from an EMBL/GenBank/DDBJ whole genome shotgun (WGS) entry which is preliminary data.</text>
</comment>
<reference evidence="2" key="1">
    <citation type="journal article" date="2019" name="Int. J. Syst. Evol. Microbiol.">
        <title>The Global Catalogue of Microorganisms (GCM) 10K type strain sequencing project: providing services to taxonomists for standard genome sequencing and annotation.</title>
        <authorList>
            <consortium name="The Broad Institute Genomics Platform"/>
            <consortium name="The Broad Institute Genome Sequencing Center for Infectious Disease"/>
            <person name="Wu L."/>
            <person name="Ma J."/>
        </authorList>
    </citation>
    <scope>NUCLEOTIDE SEQUENCE [LARGE SCALE GENOMIC DNA]</scope>
    <source>
        <strain evidence="2">TISTR 2466</strain>
    </source>
</reference>
<keyword evidence="2" id="KW-1185">Reference proteome</keyword>
<dbReference type="SUPFAM" id="SSF53795">
    <property type="entry name" value="PEP carboxykinase-like"/>
    <property type="match status" value="1"/>
</dbReference>
<dbReference type="Proteomes" id="UP001597399">
    <property type="component" value="Unassembled WGS sequence"/>
</dbReference>
<name>A0ABW5S4Y1_9BACL</name>
<sequence length="315" mass="35503">MKRMYRAFDFTISSSLVFPELCPAHKSVDADLFIEFDDLKPLWDEKTAKNYHFVANSHSVMFQIPSTGIFQITDGRKIIISPFSGADNGAIRLFVLGSCLGVALLQRKIFPLHGSSVVINGKAYAFIGESGAGKSTLASEFIKLGYSMLGDDVTALTFSEESVPVVTPAYPQQKLWKDTLQAFGEETSRFNPLFDRQTKFSVPARDCFENHTMELAGIFALTKVDHGPIRLSQPSKIDQFKLIIKHTYRNFFIPDMGLNQWHFEMVSRIVKKLAIYSIERPSQGDFSAPFIASQVLEKVEQLQRLKVIQMERGTL</sequence>
<organism evidence="1 2">
    <name type="scientific">Sporolactobacillus shoreicorticis</name>
    <dbReference type="NCBI Taxonomy" id="1923877"/>
    <lineage>
        <taxon>Bacteria</taxon>
        <taxon>Bacillati</taxon>
        <taxon>Bacillota</taxon>
        <taxon>Bacilli</taxon>
        <taxon>Bacillales</taxon>
        <taxon>Sporolactobacillaceae</taxon>
        <taxon>Sporolactobacillus</taxon>
    </lineage>
</organism>
<proteinExistence type="predicted"/>